<dbReference type="Proteomes" id="UP000009168">
    <property type="component" value="Unassembled WGS sequence"/>
</dbReference>
<dbReference type="KEGG" id="tet:TTHERM_00371140"/>
<feature type="repeat" description="WD" evidence="3">
    <location>
        <begin position="1685"/>
        <end position="1726"/>
    </location>
</feature>
<dbReference type="PANTHER" id="PTHR19879">
    <property type="entry name" value="TRANSCRIPTION INITIATION FACTOR TFIID"/>
    <property type="match status" value="1"/>
</dbReference>
<dbReference type="PROSITE" id="PS50294">
    <property type="entry name" value="WD_REPEATS_REGION"/>
    <property type="match status" value="13"/>
</dbReference>
<dbReference type="SMART" id="SM00320">
    <property type="entry name" value="WD40"/>
    <property type="match status" value="17"/>
</dbReference>
<dbReference type="InterPro" id="IPR019775">
    <property type="entry name" value="WD40_repeat_CS"/>
</dbReference>
<name>I7M0K7_TETTS</name>
<dbReference type="PROSITE" id="PS50082">
    <property type="entry name" value="WD_REPEATS_2"/>
    <property type="match status" value="13"/>
</dbReference>
<dbReference type="InterPro" id="IPR001680">
    <property type="entry name" value="WD40_rpt"/>
</dbReference>
<keyword evidence="2" id="KW-0677">Repeat</keyword>
<evidence type="ECO:0000256" key="3">
    <source>
        <dbReference type="PROSITE-ProRule" id="PRU00221"/>
    </source>
</evidence>
<gene>
    <name evidence="6" type="ORF">TTHERM_00371140</name>
</gene>
<sequence>MKEIKRAESLNKDMIKKQEYKSINSQLDIIEKLIEYIKINIDKDILSKDAQGVIEYSNKAMSSLNSYKIQIKQAQKIKDKDSVLSLKNSSSKYNCKKMCQEEQLIMKGILKNYQFVLKNYQKSPLQICQNLLSQQPLSYSKSNKNQLQSNVQNKQKSLVEIYSQTQKQTLLNLIQKKDYKKFKSTLIKFAYKKNNIQKLEVNNSLKVCKSIFQQNSFSAELISSLKGQTNTLPFGQLIENQTNSNESHSSSHQIHFNLKQMKQQFKTIQSFNSCQENSCLKSQFRHNDENRILGGGSCFSKGQANQVNPISKFDKQLNENQIQTLKQDPNFKQDLQTEQIKLQDKDTQPKKKQANKRQNNFDSHYEAYFTNEYVDDEEIETHIRLLIQDTIYRFREQIVQMQIRYKVVDLINLIINYLLIVIQKKFNQSLQEDVDEVEKELKKLQKYCKENRKRYPCLDLYQYIEILISLNQQRIGLDKANQSTISKIAEKIIQVAKFGAGFVSIAGAVQNLTSINFDDIKKMMNEVKQIFAQITSKSNMEQGQIGAEAYTNYNRGKLSNKICALWFRKVQAIGDDVLDTQKEIIFYLEETSNMQDKDNQEIILFVYMQLNYLLTKLQKRDNLQGFSKVLKELGKQKLIINFANQLQLKEYSNGIIDYIKNLASLIVTKEQFRYLKASILLHFAQIIENFQNEKQQYHQIMIGLCIDYLQEKQIQVKIVYKGNLKMIQFIHNIDKYYQEVVEESKQSKKKLSILVNNEEQVNNIVNSIEKEEDIPKLLAISFVQMWEVSVKQRQDQHKIAHKDDALLEAINLYIKQQVIYQDGNKKFNEQSSSKKEEKDAVKQIIDLFLIPNFVQPSTNNQVQQNQSQLQKVDNGSCKILSILAEGGSGKSMLLKKIEVELLKSDSEYIQDERAEYIPLIIKCNSLDIKQPSIEKFLESQNLKSNEIEILKKSERNKLLMLDGYDEYTGNYFKVFQELKIYEWVNTIVIVTSRLEKISVSDAKIYFNYYDEKGRQGDNDSFAILKLEKITNSDIEFYLEKFKTQNMKDNQKNFNTDQYDKFQKIVFENKKFIQLLKLPINLYLTTRMILDLDLNDQNILDIFKTATDQIEIQELFFQQQFKKYSEMFIQQLNLKCEENSDLINQLQLSHFEYFQTIAMHMFKQKGIKPNFLSTTRESINFTLRNETLSCLQRNKIKKEQLIEHLNNYIDSRVITRIQLILDEDNQIDQLDGNKSKQKQNQSQKNQADNLSSEFEFRHKSIFEYFAARAMKFDFDIHKENIHKLSMEELQKFSINQKTIMNRGYNQSEQQILLKLFKLINYDKNNCDFKKSYESNEIEKNNRYFQYIRRSHIEKFDQKSLIDTGSSNLLSAIFISNFSFHNLVLSQCSLSTLYNQNNRYYKIIFDQCNLNHALLKNIQSVSIESSFIEQANFDANQEVFSTDNIFNVNKIIFQGNTLITVSNQGYISKFKIGSSEQKQFNLEQTKRITKSPLNQLKICSSDQVAVTAKATLFLVNSKDLQIHKIKRFQEFVTNLDVENNSIVIQLQNNKNYFGNLNLDFKEISIIGTNAKLSRKANILITYHDYSLIVYNKTNEEFIKSQEINTASITLFIFSPNDKYFITINDQKDCTVFDLEKNFDLIKIINDHNRQITSVSFSDNGKYMATGSRDQTCKIWNTEQDFQLVKTILGHEETIEQVAFSWDNKYLATSSEDKVCKIWDLEKQFEIINSLQGHSAPVKSVTFSPNCKYLATGSDDNTCRIWDVDKNFQLVYTIKEHTHYVDSVTFSPDGKYLATGSYDKTCRVWSVEKGFQLVKNIDSNNFQLTSIAFSADSKYLATACWDNFLKIWNVHKDFEIITSINIRSSLVSVSFSIDNKYVVASMYGSCIVYDLLSNFNEVNQFKCHEEIIKQITFSKDGKYMATAANDNTCKVWDVQKNFELVTTLQGHISSVYSVSFSADSKFIATGSQDKTCKIWNIDKGFELVDTIQGHFEHINSVSFSSNGRFIATGSHDKTCKIWNLGQGFEIINAIQSHTEKIKCAAFSKDCRYLATSSDNTCIWDVEKDFELIHVIRDHTNTVTSVAFSFDGKYLATGSEDNTCKIWSTEKGFEIVKTIKDHTSYICSVAFSSNNKYLATGSVDSTCKIWNAQNTFEMIKTLEGHTRYVNSVAFSPNSKFLATGSEDETCKIWNTEKSFELLITIKAHNREIKSVTFSPDGKYLATSSEDNTCKIWDALKDFELIQIIRGHTKQVNSIAFSTDSKQLTTGSEDKTCKIWSTENNFELMNQMECFAETVSSIAFSSDGKFLCVGSQGCNIMQQLNCQYTI</sequence>
<dbReference type="EMBL" id="GG662821">
    <property type="protein sequence ID" value="EAR89299.2"/>
    <property type="molecule type" value="Genomic_DNA"/>
</dbReference>
<dbReference type="InterPro" id="IPR020472">
    <property type="entry name" value="WD40_PAC1"/>
</dbReference>
<feature type="repeat" description="WD" evidence="3">
    <location>
        <begin position="1941"/>
        <end position="1982"/>
    </location>
</feature>
<feature type="repeat" description="WD" evidence="3">
    <location>
        <begin position="2240"/>
        <end position="2281"/>
    </location>
</feature>
<dbReference type="RefSeq" id="XP_001009544.2">
    <property type="nucleotide sequence ID" value="XM_001009544.2"/>
</dbReference>
<dbReference type="Pfam" id="PF00400">
    <property type="entry name" value="WD40"/>
    <property type="match status" value="15"/>
</dbReference>
<dbReference type="Gene3D" id="2.130.10.10">
    <property type="entry name" value="YVTN repeat-like/Quinoprotein amine dehydrogenase"/>
    <property type="match status" value="5"/>
</dbReference>
<feature type="region of interest" description="Disordered" evidence="5">
    <location>
        <begin position="1229"/>
        <end position="1249"/>
    </location>
</feature>
<evidence type="ECO:0000256" key="1">
    <source>
        <dbReference type="ARBA" id="ARBA00022574"/>
    </source>
</evidence>
<dbReference type="eggNOG" id="KOG0272">
    <property type="taxonomic scope" value="Eukaryota"/>
</dbReference>
<evidence type="ECO:0000313" key="6">
    <source>
        <dbReference type="EMBL" id="EAR89299.2"/>
    </source>
</evidence>
<evidence type="ECO:0000313" key="7">
    <source>
        <dbReference type="Proteomes" id="UP000009168"/>
    </source>
</evidence>
<accession>I7M0K7</accession>
<feature type="repeat" description="WD" evidence="3">
    <location>
        <begin position="1642"/>
        <end position="1683"/>
    </location>
</feature>
<dbReference type="STRING" id="312017.I7M0K7"/>
<evidence type="ECO:0000256" key="2">
    <source>
        <dbReference type="ARBA" id="ARBA00022737"/>
    </source>
</evidence>
<feature type="repeat" description="WD" evidence="3">
    <location>
        <begin position="1984"/>
        <end position="2017"/>
    </location>
</feature>
<dbReference type="InParanoid" id="I7M0K7"/>
<feature type="repeat" description="WD" evidence="3">
    <location>
        <begin position="1771"/>
        <end position="1812"/>
    </location>
</feature>
<dbReference type="GeneID" id="7827261"/>
<dbReference type="PANTHER" id="PTHR19879:SF9">
    <property type="entry name" value="TRANSCRIPTION INITIATION FACTOR TFIID SUBUNIT 5"/>
    <property type="match status" value="1"/>
</dbReference>
<keyword evidence="4" id="KW-0175">Coiled coil</keyword>
<keyword evidence="1 3" id="KW-0853">WD repeat</keyword>
<dbReference type="eggNOG" id="KOG0266">
    <property type="taxonomic scope" value="Eukaryota"/>
</dbReference>
<feature type="coiled-coil region" evidence="4">
    <location>
        <begin position="427"/>
        <end position="454"/>
    </location>
</feature>
<dbReference type="PROSITE" id="PS00678">
    <property type="entry name" value="WD_REPEATS_1"/>
    <property type="match status" value="9"/>
</dbReference>
<dbReference type="PRINTS" id="PR00320">
    <property type="entry name" value="GPROTEINBRPT"/>
</dbReference>
<protein>
    <submittedName>
        <fullName evidence="6">WD domain, G-beta repeat protein</fullName>
    </submittedName>
</protein>
<feature type="repeat" description="WD" evidence="3">
    <location>
        <begin position="2197"/>
        <end position="2229"/>
    </location>
</feature>
<organism evidence="6 7">
    <name type="scientific">Tetrahymena thermophila (strain SB210)</name>
    <dbReference type="NCBI Taxonomy" id="312017"/>
    <lineage>
        <taxon>Eukaryota</taxon>
        <taxon>Sar</taxon>
        <taxon>Alveolata</taxon>
        <taxon>Ciliophora</taxon>
        <taxon>Intramacronucleata</taxon>
        <taxon>Oligohymenophorea</taxon>
        <taxon>Hymenostomatida</taxon>
        <taxon>Tetrahymenina</taxon>
        <taxon>Tetrahymenidae</taxon>
        <taxon>Tetrahymena</taxon>
    </lineage>
</organism>
<keyword evidence="7" id="KW-1185">Reference proteome</keyword>
<evidence type="ECO:0000256" key="5">
    <source>
        <dbReference type="SAM" id="MobiDB-lite"/>
    </source>
</evidence>
<dbReference type="InterPro" id="IPR036322">
    <property type="entry name" value="WD40_repeat_dom_sf"/>
</dbReference>
<dbReference type="CDD" id="cd00200">
    <property type="entry name" value="WD40"/>
    <property type="match status" value="2"/>
</dbReference>
<feature type="repeat" description="WD" evidence="3">
    <location>
        <begin position="2068"/>
        <end position="2109"/>
    </location>
</feature>
<feature type="repeat" description="WD" evidence="3">
    <location>
        <begin position="2154"/>
        <end position="2195"/>
    </location>
</feature>
<feature type="repeat" description="WD" evidence="3">
    <location>
        <begin position="2111"/>
        <end position="2152"/>
    </location>
</feature>
<feature type="repeat" description="WD" evidence="3">
    <location>
        <begin position="1814"/>
        <end position="1855"/>
    </location>
</feature>
<reference evidence="7" key="1">
    <citation type="journal article" date="2006" name="PLoS Biol.">
        <title>Macronuclear genome sequence of the ciliate Tetrahymena thermophila, a model eukaryote.</title>
        <authorList>
            <person name="Eisen J.A."/>
            <person name="Coyne R.S."/>
            <person name="Wu M."/>
            <person name="Wu D."/>
            <person name="Thiagarajan M."/>
            <person name="Wortman J.R."/>
            <person name="Badger J.H."/>
            <person name="Ren Q."/>
            <person name="Amedeo P."/>
            <person name="Jones K.M."/>
            <person name="Tallon L.J."/>
            <person name="Delcher A.L."/>
            <person name="Salzberg S.L."/>
            <person name="Silva J.C."/>
            <person name="Haas B.J."/>
            <person name="Majoros W.H."/>
            <person name="Farzad M."/>
            <person name="Carlton J.M."/>
            <person name="Smith R.K. Jr."/>
            <person name="Garg J."/>
            <person name="Pearlman R.E."/>
            <person name="Karrer K.M."/>
            <person name="Sun L."/>
            <person name="Manning G."/>
            <person name="Elde N.C."/>
            <person name="Turkewitz A.P."/>
            <person name="Asai D.J."/>
            <person name="Wilkes D.E."/>
            <person name="Wang Y."/>
            <person name="Cai H."/>
            <person name="Collins K."/>
            <person name="Stewart B.A."/>
            <person name="Lee S.R."/>
            <person name="Wilamowska K."/>
            <person name="Weinberg Z."/>
            <person name="Ruzzo W.L."/>
            <person name="Wloga D."/>
            <person name="Gaertig J."/>
            <person name="Frankel J."/>
            <person name="Tsao C.-C."/>
            <person name="Gorovsky M.A."/>
            <person name="Keeling P.J."/>
            <person name="Waller R.F."/>
            <person name="Patron N.J."/>
            <person name="Cherry J.M."/>
            <person name="Stover N.A."/>
            <person name="Krieger C.J."/>
            <person name="del Toro C."/>
            <person name="Ryder H.F."/>
            <person name="Williamson S.C."/>
            <person name="Barbeau R.A."/>
            <person name="Hamilton E.P."/>
            <person name="Orias E."/>
        </authorList>
    </citation>
    <scope>NUCLEOTIDE SEQUENCE [LARGE SCALE GENOMIC DNA]</scope>
    <source>
        <strain evidence="7">SB210</strain>
    </source>
</reference>
<dbReference type="SUPFAM" id="SSF50978">
    <property type="entry name" value="WD40 repeat-like"/>
    <property type="match status" value="4"/>
</dbReference>
<evidence type="ECO:0000256" key="4">
    <source>
        <dbReference type="SAM" id="Coils"/>
    </source>
</evidence>
<proteinExistence type="predicted"/>
<dbReference type="InterPro" id="IPR015943">
    <property type="entry name" value="WD40/YVTN_repeat-like_dom_sf"/>
</dbReference>
<feature type="repeat" description="WD" evidence="3">
    <location>
        <begin position="1728"/>
        <end position="1769"/>
    </location>
</feature>
<feature type="repeat" description="WD" evidence="3">
    <location>
        <begin position="1898"/>
        <end position="1939"/>
    </location>
</feature>
<dbReference type="OrthoDB" id="305208at2759"/>